<sequence>MVTLIPSNKTAQCVHAISPWEGQPQRVKLGQMDRGQRENKDTYRLQTGEGDKRTFQRADVRLVFIFTWDHGLSRGSRMALDSRTGLPFTGMHGPHIPDIPLGASVSERRA</sequence>
<feature type="region of interest" description="Disordered" evidence="1">
    <location>
        <begin position="87"/>
        <end position="110"/>
    </location>
</feature>
<keyword evidence="3" id="KW-1185">Reference proteome</keyword>
<accession>A0AAW0NF32</accession>
<comment type="caution">
    <text evidence="2">The sequence shown here is derived from an EMBL/GenBank/DDBJ whole genome shotgun (WGS) entry which is preliminary data.</text>
</comment>
<name>A0AAW0NF32_9GOBI</name>
<feature type="compositionally biased region" description="Basic and acidic residues" evidence="1">
    <location>
        <begin position="34"/>
        <end position="49"/>
    </location>
</feature>
<organism evidence="2 3">
    <name type="scientific">Mugilogobius chulae</name>
    <name type="common">yellowstripe goby</name>
    <dbReference type="NCBI Taxonomy" id="88201"/>
    <lineage>
        <taxon>Eukaryota</taxon>
        <taxon>Metazoa</taxon>
        <taxon>Chordata</taxon>
        <taxon>Craniata</taxon>
        <taxon>Vertebrata</taxon>
        <taxon>Euteleostomi</taxon>
        <taxon>Actinopterygii</taxon>
        <taxon>Neopterygii</taxon>
        <taxon>Teleostei</taxon>
        <taxon>Neoteleostei</taxon>
        <taxon>Acanthomorphata</taxon>
        <taxon>Gobiaria</taxon>
        <taxon>Gobiiformes</taxon>
        <taxon>Gobioidei</taxon>
        <taxon>Gobiidae</taxon>
        <taxon>Gobionellinae</taxon>
        <taxon>Mugilogobius</taxon>
    </lineage>
</organism>
<feature type="region of interest" description="Disordered" evidence="1">
    <location>
        <begin position="26"/>
        <end position="49"/>
    </location>
</feature>
<dbReference type="EMBL" id="JBBPFD010000018">
    <property type="protein sequence ID" value="KAK7889926.1"/>
    <property type="molecule type" value="Genomic_DNA"/>
</dbReference>
<protein>
    <submittedName>
        <fullName evidence="2">Uncharacterized protein</fullName>
    </submittedName>
</protein>
<reference evidence="3" key="1">
    <citation type="submission" date="2024-04" db="EMBL/GenBank/DDBJ databases">
        <title>Salinicola lusitanus LLJ914,a marine bacterium isolated from the Okinawa Trough.</title>
        <authorList>
            <person name="Li J."/>
        </authorList>
    </citation>
    <scope>NUCLEOTIDE SEQUENCE [LARGE SCALE GENOMIC DNA]</scope>
</reference>
<evidence type="ECO:0000313" key="3">
    <source>
        <dbReference type="Proteomes" id="UP001460270"/>
    </source>
</evidence>
<dbReference type="AlphaFoldDB" id="A0AAW0NF32"/>
<evidence type="ECO:0000313" key="2">
    <source>
        <dbReference type="EMBL" id="KAK7889926.1"/>
    </source>
</evidence>
<proteinExistence type="predicted"/>
<gene>
    <name evidence="2" type="ORF">WMY93_025486</name>
</gene>
<dbReference type="Proteomes" id="UP001460270">
    <property type="component" value="Unassembled WGS sequence"/>
</dbReference>
<evidence type="ECO:0000256" key="1">
    <source>
        <dbReference type="SAM" id="MobiDB-lite"/>
    </source>
</evidence>